<dbReference type="InterPro" id="IPR054015">
    <property type="entry name" value="ExsA-like_N"/>
</dbReference>
<dbReference type="GO" id="GO:0003700">
    <property type="term" value="F:DNA-binding transcription factor activity"/>
    <property type="evidence" value="ECO:0007669"/>
    <property type="project" value="InterPro"/>
</dbReference>
<dbReference type="Pfam" id="PF12833">
    <property type="entry name" value="HTH_18"/>
    <property type="match status" value="1"/>
</dbReference>
<dbReference type="OrthoDB" id="4480133at2"/>
<dbReference type="SUPFAM" id="SSF51215">
    <property type="entry name" value="Regulatory protein AraC"/>
    <property type="match status" value="1"/>
</dbReference>
<dbReference type="InterPro" id="IPR037923">
    <property type="entry name" value="HTH-like"/>
</dbReference>
<dbReference type="InterPro" id="IPR009057">
    <property type="entry name" value="Homeodomain-like_sf"/>
</dbReference>
<keyword evidence="3" id="KW-0804">Transcription</keyword>
<dbReference type="AlphaFoldDB" id="A0A2T7BQ92"/>
<dbReference type="PROSITE" id="PS01124">
    <property type="entry name" value="HTH_ARAC_FAMILY_2"/>
    <property type="match status" value="1"/>
</dbReference>
<sequence length="273" mass="31286">MGENTIPEYLPHIFYNCYYQKVREGESFAPSHVLSYTIAGQSDITVGDKTFTMKAGDLFLYRRNQLGRYTKTPPPDGVYESVSISLDEQTLRSLAAELHQEMDQPWTGDTMLRLPVNAMLSNYIESLKPYLNRNGDINPTLAAIKVKEAAMILLQLNPSLKNFLFDFSPPGKLDLEGFMNTHYKYNVDLNRFAYLTGRSLASFKRDFEKIFHASPNKWLQQKRLQDAYYLLKEKGWRSSDVYLEVGFKDLSHFSFAFKKAFGITPSHVGASRA</sequence>
<organism evidence="5 6">
    <name type="scientific">Chitinophaga parva</name>
    <dbReference type="NCBI Taxonomy" id="2169414"/>
    <lineage>
        <taxon>Bacteria</taxon>
        <taxon>Pseudomonadati</taxon>
        <taxon>Bacteroidota</taxon>
        <taxon>Chitinophagia</taxon>
        <taxon>Chitinophagales</taxon>
        <taxon>Chitinophagaceae</taxon>
        <taxon>Chitinophaga</taxon>
    </lineage>
</organism>
<proteinExistence type="predicted"/>
<dbReference type="PANTHER" id="PTHR43280:SF2">
    <property type="entry name" value="HTH-TYPE TRANSCRIPTIONAL REGULATOR EXSA"/>
    <property type="match status" value="1"/>
</dbReference>
<dbReference type="Pfam" id="PF22200">
    <property type="entry name" value="ExsA_N"/>
    <property type="match status" value="1"/>
</dbReference>
<dbReference type="SMART" id="SM00342">
    <property type="entry name" value="HTH_ARAC"/>
    <property type="match status" value="1"/>
</dbReference>
<feature type="domain" description="HTH araC/xylS-type" evidence="4">
    <location>
        <begin position="173"/>
        <end position="271"/>
    </location>
</feature>
<evidence type="ECO:0000256" key="1">
    <source>
        <dbReference type="ARBA" id="ARBA00023015"/>
    </source>
</evidence>
<evidence type="ECO:0000259" key="4">
    <source>
        <dbReference type="PROSITE" id="PS01124"/>
    </source>
</evidence>
<dbReference type="EMBL" id="QCYK01000001">
    <property type="protein sequence ID" value="PUZ29844.1"/>
    <property type="molecule type" value="Genomic_DNA"/>
</dbReference>
<protein>
    <submittedName>
        <fullName evidence="5">AraC family transcriptional regulator</fullName>
    </submittedName>
</protein>
<dbReference type="PANTHER" id="PTHR43280">
    <property type="entry name" value="ARAC-FAMILY TRANSCRIPTIONAL REGULATOR"/>
    <property type="match status" value="1"/>
</dbReference>
<dbReference type="Proteomes" id="UP000244450">
    <property type="component" value="Unassembled WGS sequence"/>
</dbReference>
<keyword evidence="1" id="KW-0805">Transcription regulation</keyword>
<gene>
    <name evidence="5" type="ORF">DCC81_05800</name>
</gene>
<reference evidence="5 6" key="1">
    <citation type="submission" date="2018-04" db="EMBL/GenBank/DDBJ databases">
        <title>Chitinophaga fuyangensis sp. nov., isolated from soil in a chemical factory.</title>
        <authorList>
            <person name="Chen K."/>
        </authorList>
    </citation>
    <scope>NUCLEOTIDE SEQUENCE [LARGE SCALE GENOMIC DNA]</scope>
    <source>
        <strain evidence="5 6">LY-1</strain>
    </source>
</reference>
<evidence type="ECO:0000256" key="3">
    <source>
        <dbReference type="ARBA" id="ARBA00023163"/>
    </source>
</evidence>
<dbReference type="GO" id="GO:0043565">
    <property type="term" value="F:sequence-specific DNA binding"/>
    <property type="evidence" value="ECO:0007669"/>
    <property type="project" value="InterPro"/>
</dbReference>
<dbReference type="InterPro" id="IPR018060">
    <property type="entry name" value="HTH_AraC"/>
</dbReference>
<accession>A0A2T7BQ92</accession>
<evidence type="ECO:0000313" key="5">
    <source>
        <dbReference type="EMBL" id="PUZ29844.1"/>
    </source>
</evidence>
<dbReference type="Gene3D" id="1.10.10.60">
    <property type="entry name" value="Homeodomain-like"/>
    <property type="match status" value="1"/>
</dbReference>
<evidence type="ECO:0000256" key="2">
    <source>
        <dbReference type="ARBA" id="ARBA00023125"/>
    </source>
</evidence>
<keyword evidence="6" id="KW-1185">Reference proteome</keyword>
<keyword evidence="2" id="KW-0238">DNA-binding</keyword>
<comment type="caution">
    <text evidence="5">The sequence shown here is derived from an EMBL/GenBank/DDBJ whole genome shotgun (WGS) entry which is preliminary data.</text>
</comment>
<name>A0A2T7BQ92_9BACT</name>
<evidence type="ECO:0000313" key="6">
    <source>
        <dbReference type="Proteomes" id="UP000244450"/>
    </source>
</evidence>
<dbReference type="SUPFAM" id="SSF46689">
    <property type="entry name" value="Homeodomain-like"/>
    <property type="match status" value="1"/>
</dbReference>